<dbReference type="PANTHER" id="PTHR43668:SF2">
    <property type="entry name" value="ALLANTOINASE"/>
    <property type="match status" value="1"/>
</dbReference>
<proteinExistence type="inferred from homology"/>
<keyword evidence="13" id="KW-1185">Reference proteome</keyword>
<evidence type="ECO:0000256" key="5">
    <source>
        <dbReference type="ARBA" id="ARBA00011881"/>
    </source>
</evidence>
<dbReference type="GO" id="GO:0005737">
    <property type="term" value="C:cytoplasm"/>
    <property type="evidence" value="ECO:0007669"/>
    <property type="project" value="TreeGrafter"/>
</dbReference>
<dbReference type="InterPro" id="IPR002195">
    <property type="entry name" value="Dihydroorotase_CS"/>
</dbReference>
<feature type="compositionally biased region" description="Basic and acidic residues" evidence="10">
    <location>
        <begin position="461"/>
        <end position="489"/>
    </location>
</feature>
<evidence type="ECO:0000313" key="13">
    <source>
        <dbReference type="Proteomes" id="UP000298061"/>
    </source>
</evidence>
<dbReference type="PROSITE" id="PS00482">
    <property type="entry name" value="DIHYDROOROTASE_1"/>
    <property type="match status" value="1"/>
</dbReference>
<comment type="pathway">
    <text evidence="3">Nitrogen metabolism; (S)-allantoin degradation; allantoate from (S)-allantoin: step 1/1.</text>
</comment>
<dbReference type="GO" id="GO:0004038">
    <property type="term" value="F:allantoinase activity"/>
    <property type="evidence" value="ECO:0007669"/>
    <property type="project" value="UniProtKB-EC"/>
</dbReference>
<evidence type="ECO:0000256" key="7">
    <source>
        <dbReference type="ARBA" id="ARBA00022723"/>
    </source>
</evidence>
<evidence type="ECO:0000256" key="4">
    <source>
        <dbReference type="ARBA" id="ARBA00010368"/>
    </source>
</evidence>
<dbReference type="AlphaFoldDB" id="A0A4Z0A870"/>
<accession>A0A4Z0A870</accession>
<feature type="domain" description="Amidohydrolase-related" evidence="11">
    <location>
        <begin position="63"/>
        <end position="412"/>
    </location>
</feature>
<evidence type="ECO:0000256" key="9">
    <source>
        <dbReference type="ARBA" id="ARBA00022833"/>
    </source>
</evidence>
<organism evidence="12 13">
    <name type="scientific">Hericium alpestre</name>
    <dbReference type="NCBI Taxonomy" id="135208"/>
    <lineage>
        <taxon>Eukaryota</taxon>
        <taxon>Fungi</taxon>
        <taxon>Dikarya</taxon>
        <taxon>Basidiomycota</taxon>
        <taxon>Agaricomycotina</taxon>
        <taxon>Agaricomycetes</taxon>
        <taxon>Russulales</taxon>
        <taxon>Hericiaceae</taxon>
        <taxon>Hericium</taxon>
    </lineage>
</organism>
<dbReference type="InterPro" id="IPR006680">
    <property type="entry name" value="Amidohydro-rel"/>
</dbReference>
<keyword evidence="7" id="KW-0479">Metal-binding</keyword>
<feature type="compositionally biased region" description="Basic residues" evidence="10">
    <location>
        <begin position="434"/>
        <end position="444"/>
    </location>
</feature>
<dbReference type="InterPro" id="IPR032466">
    <property type="entry name" value="Metal_Hydrolase"/>
</dbReference>
<dbReference type="EC" id="3.5.2.5" evidence="6"/>
<dbReference type="OrthoDB" id="1924787at2759"/>
<comment type="catalytic activity">
    <reaction evidence="1">
        <text>(S)-allantoin + H2O = allantoate + H(+)</text>
        <dbReference type="Rhea" id="RHEA:17029"/>
        <dbReference type="ChEBI" id="CHEBI:15377"/>
        <dbReference type="ChEBI" id="CHEBI:15378"/>
        <dbReference type="ChEBI" id="CHEBI:15678"/>
        <dbReference type="ChEBI" id="CHEBI:17536"/>
        <dbReference type="EC" id="3.5.2.5"/>
    </reaction>
</comment>
<evidence type="ECO:0000256" key="1">
    <source>
        <dbReference type="ARBA" id="ARBA00001756"/>
    </source>
</evidence>
<comment type="caution">
    <text evidence="12">The sequence shown here is derived from an EMBL/GenBank/DDBJ whole genome shotgun (WGS) entry which is preliminary data.</text>
</comment>
<dbReference type="FunFam" id="3.20.20.140:FF:000032">
    <property type="entry name" value="Allantoinase Dal1"/>
    <property type="match status" value="1"/>
</dbReference>
<keyword evidence="9" id="KW-0862">Zinc</keyword>
<dbReference type="GO" id="GO:0050897">
    <property type="term" value="F:cobalt ion binding"/>
    <property type="evidence" value="ECO:0007669"/>
    <property type="project" value="InterPro"/>
</dbReference>
<sequence>MTTGLQVFTGENVLLPGQESPRPATIEVSLGSGKITAVHLGKRSVADYAGLTGAQWTDVGEKYILPGLIDAHVHLNEPGRTDWEGFWTGTRAAASGGITTVVDMPLNSIPPTTTVENLELKREAARGQCWTDVAFWGGVIPGNQDHLRPLVESGVKGFKCFLIESGVEEFPCVAENDLDPAMSALQDTGSVLLFHAEVDTSHPNEEPVKGDPTLYSTFLESRPQRFEVDAISRIVKLQRKYPNLRCHIVHLSAASALPIIRDAKAEGLKLTVETCFHYLCLSAPSIPHGHPEFKCCPPIRDEANRQALWEALLDGTVDFVVSDHSPCVAELKKMDEGDIMSAWGGISTLGLGLSLLWTESQKRGVSISKIIDWTSLQTAKHAGLDDRKGKIAAGYDADLIIWDPHAEYKSQYADNKETDRARGGKLKEEPVQKPKPKTHRGKKRSTQELKQEGGGVEDTEVPEKKPRNEVEETVEEGKTVEEGETEKEGKKHGRKYIWQPGVIERGHIYFFYRPKIAVEEASSLDDVARLYMLLVPRPPEFSMPADDSSKQQENKGEEEMTLISEGADVVPAKEIPTAKKHYRLLVIGRKHLPDPDAGPGRKQTFWATVTAVGDDLTSVEKGLGERSYETKTRGHRHESTARLAGRGAYAFVNNEPRVPSGAETHFGYHLSHPTDIGEVQEALGILKASSYVVQVKNPLGPPTAIVRAKPEYRRVKYPDWIMSDIFGKGERGRESFGLRFTSAATPELLDYEGADLLLIAARSGDAGLDVSLGEGRGEALHEAEEKEAKESVDEIFKELATDYEKFPSEPLTGHWI</sequence>
<dbReference type="EMBL" id="SFCI01000065">
    <property type="protein sequence ID" value="TFY82955.1"/>
    <property type="molecule type" value="Genomic_DNA"/>
</dbReference>
<dbReference type="GO" id="GO:0000256">
    <property type="term" value="P:allantoin catabolic process"/>
    <property type="evidence" value="ECO:0007669"/>
    <property type="project" value="UniProtKB-UniPathway"/>
</dbReference>
<dbReference type="SUPFAM" id="SSF51556">
    <property type="entry name" value="Metallo-dependent hydrolases"/>
    <property type="match status" value="1"/>
</dbReference>
<protein>
    <recommendedName>
        <fullName evidence="6">allantoinase</fullName>
        <ecNumber evidence="6">3.5.2.5</ecNumber>
    </recommendedName>
</protein>
<dbReference type="SUPFAM" id="SSF51338">
    <property type="entry name" value="Composite domain of metallo-dependent hydrolases"/>
    <property type="match status" value="1"/>
</dbReference>
<dbReference type="STRING" id="135208.A0A4Z0A870"/>
<evidence type="ECO:0000256" key="8">
    <source>
        <dbReference type="ARBA" id="ARBA00022801"/>
    </source>
</evidence>
<dbReference type="NCBIfam" id="TIGR03178">
    <property type="entry name" value="allantoinase"/>
    <property type="match status" value="1"/>
</dbReference>
<feature type="region of interest" description="Disordered" evidence="10">
    <location>
        <begin position="412"/>
        <end position="492"/>
    </location>
</feature>
<evidence type="ECO:0000259" key="11">
    <source>
        <dbReference type="Pfam" id="PF01979"/>
    </source>
</evidence>
<comment type="similarity">
    <text evidence="4">Belongs to the metallo-dependent hydrolases superfamily. Allantoinase family.</text>
</comment>
<dbReference type="Gene3D" id="3.20.20.140">
    <property type="entry name" value="Metal-dependent hydrolases"/>
    <property type="match status" value="1"/>
</dbReference>
<reference evidence="12 13" key="1">
    <citation type="submission" date="2019-02" db="EMBL/GenBank/DDBJ databases">
        <title>Genome sequencing of the rare red list fungi Hericium alpestre (H. flagellum).</title>
        <authorList>
            <person name="Buettner E."/>
            <person name="Kellner H."/>
        </authorList>
    </citation>
    <scope>NUCLEOTIDE SEQUENCE [LARGE SCALE GENOMIC DNA]</scope>
    <source>
        <strain evidence="12 13">DSM 108284</strain>
    </source>
</reference>
<name>A0A4Z0A870_9AGAM</name>
<dbReference type="PANTHER" id="PTHR43668">
    <property type="entry name" value="ALLANTOINASE"/>
    <property type="match status" value="1"/>
</dbReference>
<keyword evidence="8" id="KW-0378">Hydrolase</keyword>
<dbReference type="Proteomes" id="UP000298061">
    <property type="component" value="Unassembled WGS sequence"/>
</dbReference>
<evidence type="ECO:0000256" key="2">
    <source>
        <dbReference type="ARBA" id="ARBA00001947"/>
    </source>
</evidence>
<evidence type="ECO:0000313" key="12">
    <source>
        <dbReference type="EMBL" id="TFY82955.1"/>
    </source>
</evidence>
<dbReference type="InterPro" id="IPR050138">
    <property type="entry name" value="DHOase/Allantoinase_Hydrolase"/>
</dbReference>
<dbReference type="GO" id="GO:0006145">
    <property type="term" value="P:purine nucleobase catabolic process"/>
    <property type="evidence" value="ECO:0007669"/>
    <property type="project" value="TreeGrafter"/>
</dbReference>
<dbReference type="InterPro" id="IPR017593">
    <property type="entry name" value="Allantoinase"/>
</dbReference>
<dbReference type="GO" id="GO:0008270">
    <property type="term" value="F:zinc ion binding"/>
    <property type="evidence" value="ECO:0007669"/>
    <property type="project" value="InterPro"/>
</dbReference>
<comment type="cofactor">
    <cofactor evidence="2">
        <name>Zn(2+)</name>
        <dbReference type="ChEBI" id="CHEBI:29105"/>
    </cofactor>
</comment>
<evidence type="ECO:0000256" key="3">
    <source>
        <dbReference type="ARBA" id="ARBA00004968"/>
    </source>
</evidence>
<evidence type="ECO:0000256" key="10">
    <source>
        <dbReference type="SAM" id="MobiDB-lite"/>
    </source>
</evidence>
<comment type="subunit">
    <text evidence="5">Homotetramer.</text>
</comment>
<gene>
    <name evidence="12" type="ORF">EWM64_g1068</name>
</gene>
<dbReference type="UniPathway" id="UPA00395">
    <property type="reaction ID" value="UER00653"/>
</dbReference>
<dbReference type="Pfam" id="PF01979">
    <property type="entry name" value="Amidohydro_1"/>
    <property type="match status" value="1"/>
</dbReference>
<evidence type="ECO:0000256" key="6">
    <source>
        <dbReference type="ARBA" id="ARBA00012863"/>
    </source>
</evidence>
<feature type="compositionally biased region" description="Basic and acidic residues" evidence="10">
    <location>
        <begin position="412"/>
        <end position="432"/>
    </location>
</feature>
<dbReference type="InterPro" id="IPR011059">
    <property type="entry name" value="Metal-dep_hydrolase_composite"/>
</dbReference>